<dbReference type="RefSeq" id="WP_136935155.1">
    <property type="nucleotide sequence ID" value="NZ_SSMQ01000081.1"/>
</dbReference>
<feature type="region of interest" description="Disordered" evidence="1">
    <location>
        <begin position="23"/>
        <end position="50"/>
    </location>
</feature>
<sequence length="477" mass="49262">MRYLLDRRVRGILLGSTLALAACGGEDSPPPPSGPGKPEIPAPEVAGTPETNALADAPARCGQPDHAWQRDLSLGEITSHRATATYPKGLLDALAAEALGNLPVSLQYDVVTHVFTYVTQDRGKAVEATALLAWPTSVPEDAEALPTLMVLHGTSGFTDGCGPSAETDTAALAAALASIGYVVVAPDYIGLKNEPPPTGFLHPYLVGQATAIASLDAARAVLRLPEEIREGGARPSTRLAVVGGSQGGHAALWVDRLAPYYARELEIVGIATTVPPADMLGEGTLALTTKRESTDNMVAFYGASAGWYGAADKLAEVLLPPLDAEVPAALGAGCDPGDLLSGKDMLTSIFQPEALDAAASGKLDAFAPWGCMAAENGLTTTSVSRIQKDAASYGILFVTGEADTLVDTPTERVAFGALCDAGMPMRYLECAGASHTRATTWALPEILTFLGDRVAGKPFEKACATSAPVTCAGTPTP</sequence>
<dbReference type="GO" id="GO:0004806">
    <property type="term" value="F:triacylglycerol lipase activity"/>
    <property type="evidence" value="ECO:0007669"/>
    <property type="project" value="InterPro"/>
</dbReference>
<keyword evidence="4" id="KW-1185">Reference proteome</keyword>
<dbReference type="InterPro" id="IPR029058">
    <property type="entry name" value="AB_hydrolase_fold"/>
</dbReference>
<dbReference type="GO" id="GO:0016042">
    <property type="term" value="P:lipid catabolic process"/>
    <property type="evidence" value="ECO:0007669"/>
    <property type="project" value="InterPro"/>
</dbReference>
<dbReference type="Proteomes" id="UP000309215">
    <property type="component" value="Unassembled WGS sequence"/>
</dbReference>
<evidence type="ECO:0000313" key="4">
    <source>
        <dbReference type="Proteomes" id="UP000309215"/>
    </source>
</evidence>
<dbReference type="PANTHER" id="PTHR34853">
    <property type="match status" value="1"/>
</dbReference>
<comment type="caution">
    <text evidence="3">The sequence shown here is derived from an EMBL/GenBank/DDBJ whole genome shotgun (WGS) entry which is preliminary data.</text>
</comment>
<dbReference type="SUPFAM" id="SSF53474">
    <property type="entry name" value="alpha/beta-Hydrolases"/>
    <property type="match status" value="1"/>
</dbReference>
<accession>A0A4V5PKW8</accession>
<dbReference type="Gene3D" id="3.40.50.1820">
    <property type="entry name" value="alpha/beta hydrolase"/>
    <property type="match status" value="2"/>
</dbReference>
<evidence type="ECO:0000256" key="1">
    <source>
        <dbReference type="SAM" id="MobiDB-lite"/>
    </source>
</evidence>
<organism evidence="3 4">
    <name type="scientific">Polyangium fumosum</name>
    <dbReference type="NCBI Taxonomy" id="889272"/>
    <lineage>
        <taxon>Bacteria</taxon>
        <taxon>Pseudomonadati</taxon>
        <taxon>Myxococcota</taxon>
        <taxon>Polyangia</taxon>
        <taxon>Polyangiales</taxon>
        <taxon>Polyangiaceae</taxon>
        <taxon>Polyangium</taxon>
    </lineage>
</organism>
<dbReference type="InterPro" id="IPR005152">
    <property type="entry name" value="Lipase_secreted"/>
</dbReference>
<dbReference type="OrthoDB" id="9955at2"/>
<gene>
    <name evidence="3" type="ORF">E8A74_43995</name>
</gene>
<evidence type="ECO:0000313" key="3">
    <source>
        <dbReference type="EMBL" id="TKC97184.1"/>
    </source>
</evidence>
<evidence type="ECO:0008006" key="5">
    <source>
        <dbReference type="Google" id="ProtNLM"/>
    </source>
</evidence>
<dbReference type="EMBL" id="SSMQ01000081">
    <property type="protein sequence ID" value="TKC97184.1"/>
    <property type="molecule type" value="Genomic_DNA"/>
</dbReference>
<dbReference type="PANTHER" id="PTHR34853:SF1">
    <property type="entry name" value="LIPASE 5"/>
    <property type="match status" value="1"/>
</dbReference>
<feature type="signal peptide" evidence="2">
    <location>
        <begin position="1"/>
        <end position="21"/>
    </location>
</feature>
<protein>
    <recommendedName>
        <fullName evidence="5">Alpha/beta fold hydrolase</fullName>
    </recommendedName>
</protein>
<dbReference type="Pfam" id="PF03583">
    <property type="entry name" value="LIP"/>
    <property type="match status" value="1"/>
</dbReference>
<dbReference type="AlphaFoldDB" id="A0A4V5PKW8"/>
<name>A0A4V5PKW8_9BACT</name>
<evidence type="ECO:0000256" key="2">
    <source>
        <dbReference type="SAM" id="SignalP"/>
    </source>
</evidence>
<keyword evidence="2" id="KW-0732">Signal</keyword>
<feature type="chain" id="PRO_5020231066" description="Alpha/beta fold hydrolase" evidence="2">
    <location>
        <begin position="22"/>
        <end position="477"/>
    </location>
</feature>
<reference evidence="3 4" key="1">
    <citation type="submission" date="2019-04" db="EMBL/GenBank/DDBJ databases">
        <authorList>
            <person name="Li Y."/>
            <person name="Wang J."/>
        </authorList>
    </citation>
    <scope>NUCLEOTIDE SEQUENCE [LARGE SCALE GENOMIC DNA]</scope>
    <source>
        <strain evidence="3 4">DSM 14668</strain>
    </source>
</reference>
<feature type="compositionally biased region" description="Pro residues" evidence="1">
    <location>
        <begin position="28"/>
        <end position="41"/>
    </location>
</feature>
<dbReference type="PIRSF" id="PIRSF029171">
    <property type="entry name" value="Esterase_LipA"/>
    <property type="match status" value="1"/>
</dbReference>
<dbReference type="PROSITE" id="PS51257">
    <property type="entry name" value="PROKAR_LIPOPROTEIN"/>
    <property type="match status" value="1"/>
</dbReference>
<proteinExistence type="predicted"/>